<protein>
    <submittedName>
        <fullName evidence="2">Uncharacterized protein</fullName>
    </submittedName>
</protein>
<feature type="region of interest" description="Disordered" evidence="1">
    <location>
        <begin position="98"/>
        <end position="158"/>
    </location>
</feature>
<dbReference type="OrthoDB" id="1738402at2759"/>
<feature type="region of interest" description="Disordered" evidence="1">
    <location>
        <begin position="170"/>
        <end position="257"/>
    </location>
</feature>
<keyword evidence="3" id="KW-1185">Reference proteome</keyword>
<gene>
    <name evidence="2" type="ORF">HanXRQr2_Chr08g0318581</name>
</gene>
<evidence type="ECO:0000313" key="3">
    <source>
        <dbReference type="Proteomes" id="UP000215914"/>
    </source>
</evidence>
<accession>A0A9K3NB24</accession>
<name>A0A9K3NB24_HELAN</name>
<proteinExistence type="predicted"/>
<evidence type="ECO:0000256" key="1">
    <source>
        <dbReference type="SAM" id="MobiDB-lite"/>
    </source>
</evidence>
<evidence type="ECO:0000313" key="2">
    <source>
        <dbReference type="EMBL" id="KAF5793624.1"/>
    </source>
</evidence>
<dbReference type="AlphaFoldDB" id="A0A9K3NB24"/>
<organism evidence="2 3">
    <name type="scientific">Helianthus annuus</name>
    <name type="common">Common sunflower</name>
    <dbReference type="NCBI Taxonomy" id="4232"/>
    <lineage>
        <taxon>Eukaryota</taxon>
        <taxon>Viridiplantae</taxon>
        <taxon>Streptophyta</taxon>
        <taxon>Embryophyta</taxon>
        <taxon>Tracheophyta</taxon>
        <taxon>Spermatophyta</taxon>
        <taxon>Magnoliopsida</taxon>
        <taxon>eudicotyledons</taxon>
        <taxon>Gunneridae</taxon>
        <taxon>Pentapetalae</taxon>
        <taxon>asterids</taxon>
        <taxon>campanulids</taxon>
        <taxon>Asterales</taxon>
        <taxon>Asteraceae</taxon>
        <taxon>Asteroideae</taxon>
        <taxon>Heliantheae alliance</taxon>
        <taxon>Heliantheae</taxon>
        <taxon>Helianthus</taxon>
    </lineage>
</organism>
<feature type="compositionally biased region" description="Basic residues" evidence="1">
    <location>
        <begin position="110"/>
        <end position="125"/>
    </location>
</feature>
<dbReference type="Gramene" id="mRNA:HanXRQr2_Chr08g0318581">
    <property type="protein sequence ID" value="CDS:HanXRQr2_Chr08g0318581.1"/>
    <property type="gene ID" value="HanXRQr2_Chr08g0318581"/>
</dbReference>
<comment type="caution">
    <text evidence="2">The sequence shown here is derived from an EMBL/GenBank/DDBJ whole genome shotgun (WGS) entry which is preliminary data.</text>
</comment>
<reference evidence="2" key="1">
    <citation type="journal article" date="2017" name="Nature">
        <title>The sunflower genome provides insights into oil metabolism, flowering and Asterid evolution.</title>
        <authorList>
            <person name="Badouin H."/>
            <person name="Gouzy J."/>
            <person name="Grassa C.J."/>
            <person name="Murat F."/>
            <person name="Staton S.E."/>
            <person name="Cottret L."/>
            <person name="Lelandais-Briere C."/>
            <person name="Owens G.L."/>
            <person name="Carrere S."/>
            <person name="Mayjonade B."/>
            <person name="Legrand L."/>
            <person name="Gill N."/>
            <person name="Kane N.C."/>
            <person name="Bowers J.E."/>
            <person name="Hubner S."/>
            <person name="Bellec A."/>
            <person name="Berard A."/>
            <person name="Berges H."/>
            <person name="Blanchet N."/>
            <person name="Boniface M.C."/>
            <person name="Brunel D."/>
            <person name="Catrice O."/>
            <person name="Chaidir N."/>
            <person name="Claudel C."/>
            <person name="Donnadieu C."/>
            <person name="Faraut T."/>
            <person name="Fievet G."/>
            <person name="Helmstetter N."/>
            <person name="King M."/>
            <person name="Knapp S.J."/>
            <person name="Lai Z."/>
            <person name="Le Paslier M.C."/>
            <person name="Lippi Y."/>
            <person name="Lorenzon L."/>
            <person name="Mandel J.R."/>
            <person name="Marage G."/>
            <person name="Marchand G."/>
            <person name="Marquand E."/>
            <person name="Bret-Mestries E."/>
            <person name="Morien E."/>
            <person name="Nambeesan S."/>
            <person name="Nguyen T."/>
            <person name="Pegot-Espagnet P."/>
            <person name="Pouilly N."/>
            <person name="Raftis F."/>
            <person name="Sallet E."/>
            <person name="Schiex T."/>
            <person name="Thomas J."/>
            <person name="Vandecasteele C."/>
            <person name="Vares D."/>
            <person name="Vear F."/>
            <person name="Vautrin S."/>
            <person name="Crespi M."/>
            <person name="Mangin B."/>
            <person name="Burke J.M."/>
            <person name="Salse J."/>
            <person name="Munos S."/>
            <person name="Vincourt P."/>
            <person name="Rieseberg L.H."/>
            <person name="Langlade N.B."/>
        </authorList>
    </citation>
    <scope>NUCLEOTIDE SEQUENCE</scope>
    <source>
        <tissue evidence="2">Leaves</tissue>
    </source>
</reference>
<feature type="compositionally biased region" description="Polar residues" evidence="1">
    <location>
        <begin position="232"/>
        <end position="249"/>
    </location>
</feature>
<feature type="compositionally biased region" description="Low complexity" evidence="1">
    <location>
        <begin position="98"/>
        <end position="109"/>
    </location>
</feature>
<dbReference type="Proteomes" id="UP000215914">
    <property type="component" value="Unassembled WGS sequence"/>
</dbReference>
<feature type="compositionally biased region" description="Gly residues" evidence="1">
    <location>
        <begin position="211"/>
        <end position="223"/>
    </location>
</feature>
<sequence length="270" mass="28463">MVLQTERYNGGYQQQSYSSYQGPHGGYSNFQGVTEYPSPYSGSFQVPSYPSSHGPHHQSGWSSGGDYYGHGANHYSGGGMIAPVKPITNGYESSYYENSYSHGNSNNHGSPHHQGHGSPNHHGHGSPHGQDHQGHGSLHHQGHGSSPHGLGKTQGFGGAITNQINKLTNGYTNYGSGSPNNHGHGPNNHGGHGSPNHHGGHGSPDQHGHGSPYGPGKPQGFGGAIINKMTHGHNTYGSGSPNFGHSPSGFNHGYPQHQPTWTVKALEDDD</sequence>
<reference evidence="2" key="2">
    <citation type="submission" date="2020-06" db="EMBL/GenBank/DDBJ databases">
        <title>Helianthus annuus Genome sequencing and assembly Release 2.</title>
        <authorList>
            <person name="Gouzy J."/>
            <person name="Langlade N."/>
            <person name="Munos S."/>
        </authorList>
    </citation>
    <scope>NUCLEOTIDE SEQUENCE</scope>
    <source>
        <tissue evidence="2">Leaves</tissue>
    </source>
</reference>
<dbReference type="EMBL" id="MNCJ02000323">
    <property type="protein sequence ID" value="KAF5793624.1"/>
    <property type="molecule type" value="Genomic_DNA"/>
</dbReference>
<feature type="compositionally biased region" description="Low complexity" evidence="1">
    <location>
        <begin position="175"/>
        <end position="187"/>
    </location>
</feature>